<evidence type="ECO:0000313" key="3">
    <source>
        <dbReference type="Proteomes" id="UP000324748"/>
    </source>
</evidence>
<evidence type="ECO:0000313" key="1">
    <source>
        <dbReference type="EMBL" id="KAA1107289.1"/>
    </source>
</evidence>
<name>A0A5B0Q2G5_PUCGR</name>
<evidence type="ECO:0000313" key="2">
    <source>
        <dbReference type="EMBL" id="KAA1124866.1"/>
    </source>
</evidence>
<dbReference type="OrthoDB" id="10361484at2759"/>
<sequence>MVWRTLNELSCIEARPDLKSQRKFVFKARFGIITSIILISRLVINFCSCDLPPYWDAGSLFSPEALKDLEFQIDLHDFAKHGLELPSASSSSHLSYGENHLSPINVDELELVGKDLEGNQSEWELLNTPSYSDLFHSEKDDLQHFIVNRQEDNFLTDETKHPFSQTHSIAHVEPPPALTFSGNPSSSQLSHNEKDDMELVNQTNRGLKETGRPVQKRKIIAHVEPPLGYQTLFRDRIVQPEKIRGPYRKRKKAGETDPGPPYSFVDHEPTSDTAQLLVLRAIKSLRQADRSIIIDAAILENRHKEILQIRTNQIKKFLASLRLRDEDGLGLMDKLTMRNSEQSRRGTFKDRHRLALKNFKQIGPQARFHNLYVRHVLPDFEESMSEIEREITEDHSQRRLKHGMLDLQNMVADIRKGVNSKSNKDSVSSSRKRHQLLYYRRLERIFNYYLLHVDIINTLIPDEDTSNQVWRTSQRQLAGQEFLQDARQLVHSHGEALDRSLTPEGKYQMNRADKKYFESMADHSSVIWKSVTKWIKSSRKSLANQITDQKDPNAPIRKLFKQFVNEIYVSFLEDFTN</sequence>
<protein>
    <submittedName>
        <fullName evidence="1">Uncharacterized protein</fullName>
    </submittedName>
</protein>
<dbReference type="EMBL" id="VSWC01000029">
    <property type="protein sequence ID" value="KAA1107289.1"/>
    <property type="molecule type" value="Genomic_DNA"/>
</dbReference>
<keyword evidence="3" id="KW-1185">Reference proteome</keyword>
<gene>
    <name evidence="1" type="ORF">PGT21_009092</name>
    <name evidence="2" type="ORF">PGTUg99_036151</name>
</gene>
<proteinExistence type="predicted"/>
<evidence type="ECO:0000313" key="4">
    <source>
        <dbReference type="Proteomes" id="UP000325313"/>
    </source>
</evidence>
<dbReference type="Proteomes" id="UP000325313">
    <property type="component" value="Unassembled WGS sequence"/>
</dbReference>
<comment type="caution">
    <text evidence="1">The sequence shown here is derived from an EMBL/GenBank/DDBJ whole genome shotgun (WGS) entry which is preliminary data.</text>
</comment>
<dbReference type="EMBL" id="VDEP01000203">
    <property type="protein sequence ID" value="KAA1124866.1"/>
    <property type="molecule type" value="Genomic_DNA"/>
</dbReference>
<dbReference type="Proteomes" id="UP000324748">
    <property type="component" value="Unassembled WGS sequence"/>
</dbReference>
<organism evidence="1 3">
    <name type="scientific">Puccinia graminis f. sp. tritici</name>
    <dbReference type="NCBI Taxonomy" id="56615"/>
    <lineage>
        <taxon>Eukaryota</taxon>
        <taxon>Fungi</taxon>
        <taxon>Dikarya</taxon>
        <taxon>Basidiomycota</taxon>
        <taxon>Pucciniomycotina</taxon>
        <taxon>Pucciniomycetes</taxon>
        <taxon>Pucciniales</taxon>
        <taxon>Pucciniaceae</taxon>
        <taxon>Puccinia</taxon>
    </lineage>
</organism>
<dbReference type="AlphaFoldDB" id="A0A5B0Q2G5"/>
<accession>A0A5B0Q2G5</accession>
<reference evidence="3 4" key="1">
    <citation type="submission" date="2019-05" db="EMBL/GenBank/DDBJ databases">
        <title>Emergence of the Ug99 lineage of the wheat stem rust pathogen through somatic hybridization.</title>
        <authorList>
            <person name="Li F."/>
            <person name="Upadhyaya N.M."/>
            <person name="Sperschneider J."/>
            <person name="Matny O."/>
            <person name="Nguyen-Phuc H."/>
            <person name="Mago R."/>
            <person name="Raley C."/>
            <person name="Miller M.E."/>
            <person name="Silverstein K.A.T."/>
            <person name="Henningsen E."/>
            <person name="Hirsch C.D."/>
            <person name="Visser B."/>
            <person name="Pretorius Z.A."/>
            <person name="Steffenson B.J."/>
            <person name="Schwessinger B."/>
            <person name="Dodds P.N."/>
            <person name="Figueroa M."/>
        </authorList>
    </citation>
    <scope>NUCLEOTIDE SEQUENCE [LARGE SCALE GENOMIC DNA]</scope>
    <source>
        <strain evidence="1">21-0</strain>
        <strain evidence="2 4">Ug99</strain>
    </source>
</reference>